<dbReference type="PRINTS" id="PR00598">
    <property type="entry name" value="HTHMARR"/>
</dbReference>
<evidence type="ECO:0000256" key="2">
    <source>
        <dbReference type="ARBA" id="ARBA00023125"/>
    </source>
</evidence>
<comment type="caution">
    <text evidence="5">The sequence shown here is derived from an EMBL/GenBank/DDBJ whole genome shotgun (WGS) entry which is preliminary data.</text>
</comment>
<dbReference type="EMBL" id="JAKNHQ010000011">
    <property type="protein sequence ID" value="MCG4611151.1"/>
    <property type="molecule type" value="Genomic_DNA"/>
</dbReference>
<evidence type="ECO:0000256" key="1">
    <source>
        <dbReference type="ARBA" id="ARBA00023015"/>
    </source>
</evidence>
<keyword evidence="6" id="KW-1185">Reference proteome</keyword>
<keyword evidence="3" id="KW-0804">Transcription</keyword>
<dbReference type="PROSITE" id="PS50995">
    <property type="entry name" value="HTH_MARR_2"/>
    <property type="match status" value="1"/>
</dbReference>
<proteinExistence type="predicted"/>
<keyword evidence="2" id="KW-0238">DNA-binding</keyword>
<feature type="domain" description="HTH marR-type" evidence="4">
    <location>
        <begin position="4"/>
        <end position="137"/>
    </location>
</feature>
<dbReference type="InterPro" id="IPR036390">
    <property type="entry name" value="WH_DNA-bd_sf"/>
</dbReference>
<evidence type="ECO:0000259" key="4">
    <source>
        <dbReference type="PROSITE" id="PS50995"/>
    </source>
</evidence>
<dbReference type="SUPFAM" id="SSF46785">
    <property type="entry name" value="Winged helix' DNA-binding domain"/>
    <property type="match status" value="1"/>
</dbReference>
<dbReference type="Gene3D" id="1.10.10.10">
    <property type="entry name" value="Winged helix-like DNA-binding domain superfamily/Winged helix DNA-binding domain"/>
    <property type="match status" value="1"/>
</dbReference>
<keyword evidence="1" id="KW-0805">Transcription regulation</keyword>
<dbReference type="InterPro" id="IPR000835">
    <property type="entry name" value="HTH_MarR-typ"/>
</dbReference>
<accession>A0ABS9MKP8</accession>
<name>A0ABS9MKP8_9FIRM</name>
<organism evidence="5 6">
    <name type="scientific">Anaeromassilibacillus senegalensis</name>
    <dbReference type="NCBI Taxonomy" id="1673717"/>
    <lineage>
        <taxon>Bacteria</taxon>
        <taxon>Bacillati</taxon>
        <taxon>Bacillota</taxon>
        <taxon>Clostridia</taxon>
        <taxon>Eubacteriales</taxon>
        <taxon>Acutalibacteraceae</taxon>
        <taxon>Anaeromassilibacillus</taxon>
    </lineage>
</organism>
<evidence type="ECO:0000313" key="6">
    <source>
        <dbReference type="Proteomes" id="UP001298681"/>
    </source>
</evidence>
<dbReference type="Pfam" id="PF12802">
    <property type="entry name" value="MarR_2"/>
    <property type="match status" value="1"/>
</dbReference>
<protein>
    <submittedName>
        <fullName evidence="5">MarR family transcriptional regulator</fullName>
    </submittedName>
</protein>
<dbReference type="PANTHER" id="PTHR42756:SF1">
    <property type="entry name" value="TRANSCRIPTIONAL REPRESSOR OF EMRAB OPERON"/>
    <property type="match status" value="1"/>
</dbReference>
<dbReference type="PANTHER" id="PTHR42756">
    <property type="entry name" value="TRANSCRIPTIONAL REGULATOR, MARR"/>
    <property type="match status" value="1"/>
</dbReference>
<evidence type="ECO:0000313" key="5">
    <source>
        <dbReference type="EMBL" id="MCG4611151.1"/>
    </source>
</evidence>
<dbReference type="RefSeq" id="WP_087234689.1">
    <property type="nucleotide sequence ID" value="NZ_JAKNHQ010000011.1"/>
</dbReference>
<reference evidence="5 6" key="1">
    <citation type="submission" date="2022-01" db="EMBL/GenBank/DDBJ databases">
        <title>Collection of gut derived symbiotic bacterial strains cultured from healthy donors.</title>
        <authorList>
            <person name="Lin H."/>
            <person name="Kohout C."/>
            <person name="Waligurski E."/>
            <person name="Pamer E.G."/>
        </authorList>
    </citation>
    <scope>NUCLEOTIDE SEQUENCE [LARGE SCALE GENOMIC DNA]</scope>
    <source>
        <strain evidence="5 6">DFI.7.58</strain>
    </source>
</reference>
<dbReference type="InterPro" id="IPR036388">
    <property type="entry name" value="WH-like_DNA-bd_sf"/>
</dbReference>
<evidence type="ECO:0000256" key="3">
    <source>
        <dbReference type="ARBA" id="ARBA00023163"/>
    </source>
</evidence>
<dbReference type="Proteomes" id="UP001298681">
    <property type="component" value="Unassembled WGS sequence"/>
</dbReference>
<gene>
    <name evidence="5" type="ORF">L0P57_09440</name>
</gene>
<dbReference type="SMART" id="SM00347">
    <property type="entry name" value="HTH_MARR"/>
    <property type="match status" value="1"/>
</dbReference>
<sequence length="149" mass="17257">MSQKSNFLVNIRRIIKLHETMLKQICQDYHLSLIEATIISFLYNNPGKDTAADIVELRMLSKGNVSQAVESLIQKSILQRKQDTEDRRKIHLSLTPAAHPITQELEIISKEFLEEVFSGLSQEELELLERMNDRIIENTKNAIARREKL</sequence>